<dbReference type="PROSITE" id="PS51257">
    <property type="entry name" value="PROKAR_LIPOPROTEIN"/>
    <property type="match status" value="1"/>
</dbReference>
<dbReference type="AlphaFoldDB" id="A0A165AZ82"/>
<dbReference type="RefSeq" id="XP_040757673.1">
    <property type="nucleotide sequence ID" value="XM_040910300.1"/>
</dbReference>
<dbReference type="EMBL" id="KV427705">
    <property type="protein sequence ID" value="KZS99932.1"/>
    <property type="molecule type" value="Genomic_DNA"/>
</dbReference>
<keyword evidence="2" id="KW-1185">Reference proteome</keyword>
<dbReference type="InParanoid" id="A0A165AZ82"/>
<evidence type="ECO:0000313" key="2">
    <source>
        <dbReference type="Proteomes" id="UP000076871"/>
    </source>
</evidence>
<sequence>MITLRVSIADSLSIAGSAILLSGSCGLLDFLRTLLGHEPTTKRESSHEDITAFVVIRH</sequence>
<dbReference type="GeneID" id="63827329"/>
<accession>A0A165AZ82</accession>
<evidence type="ECO:0000313" key="1">
    <source>
        <dbReference type="EMBL" id="KZS99932.1"/>
    </source>
</evidence>
<proteinExistence type="predicted"/>
<reference evidence="1 2" key="1">
    <citation type="journal article" date="2016" name="Mol. Biol. Evol.">
        <title>Comparative Genomics of Early-Diverging Mushroom-Forming Fungi Provides Insights into the Origins of Lignocellulose Decay Capabilities.</title>
        <authorList>
            <person name="Nagy L.G."/>
            <person name="Riley R."/>
            <person name="Tritt A."/>
            <person name="Adam C."/>
            <person name="Daum C."/>
            <person name="Floudas D."/>
            <person name="Sun H."/>
            <person name="Yadav J.S."/>
            <person name="Pangilinan J."/>
            <person name="Larsson K.H."/>
            <person name="Matsuura K."/>
            <person name="Barry K."/>
            <person name="Labutti K."/>
            <person name="Kuo R."/>
            <person name="Ohm R.A."/>
            <person name="Bhattacharya S.S."/>
            <person name="Shirouzu T."/>
            <person name="Yoshinaga Y."/>
            <person name="Martin F.M."/>
            <person name="Grigoriev I.V."/>
            <person name="Hibbett D.S."/>
        </authorList>
    </citation>
    <scope>NUCLEOTIDE SEQUENCE [LARGE SCALE GENOMIC DNA]</scope>
    <source>
        <strain evidence="1 2">93-53</strain>
    </source>
</reference>
<protein>
    <submittedName>
        <fullName evidence="1">Uncharacterized protein</fullName>
    </submittedName>
</protein>
<dbReference type="Proteomes" id="UP000076871">
    <property type="component" value="Unassembled WGS sequence"/>
</dbReference>
<organism evidence="1 2">
    <name type="scientific">Laetiporus sulphureus 93-53</name>
    <dbReference type="NCBI Taxonomy" id="1314785"/>
    <lineage>
        <taxon>Eukaryota</taxon>
        <taxon>Fungi</taxon>
        <taxon>Dikarya</taxon>
        <taxon>Basidiomycota</taxon>
        <taxon>Agaricomycotina</taxon>
        <taxon>Agaricomycetes</taxon>
        <taxon>Polyporales</taxon>
        <taxon>Laetiporus</taxon>
    </lineage>
</organism>
<gene>
    <name evidence="1" type="ORF">LAESUDRAFT_732772</name>
</gene>
<name>A0A165AZ82_9APHY</name>